<organism evidence="1 2">
    <name type="scientific">Lacibacter luteus</name>
    <dbReference type="NCBI Taxonomy" id="2508719"/>
    <lineage>
        <taxon>Bacteria</taxon>
        <taxon>Pseudomonadati</taxon>
        <taxon>Bacteroidota</taxon>
        <taxon>Chitinophagia</taxon>
        <taxon>Chitinophagales</taxon>
        <taxon>Chitinophagaceae</taxon>
        <taxon>Lacibacter</taxon>
    </lineage>
</organism>
<dbReference type="EMBL" id="SDHW01000002">
    <property type="protein sequence ID" value="RXK60565.1"/>
    <property type="molecule type" value="Genomic_DNA"/>
</dbReference>
<comment type="caution">
    <text evidence="1">The sequence shown here is derived from an EMBL/GenBank/DDBJ whole genome shotgun (WGS) entry which is preliminary data.</text>
</comment>
<gene>
    <name evidence="1" type="ORF">ESA94_08845</name>
</gene>
<reference evidence="1 2" key="1">
    <citation type="submission" date="2019-01" db="EMBL/GenBank/DDBJ databases">
        <title>Lacibacter sp. strain TTM-7.</title>
        <authorList>
            <person name="Chen W.-M."/>
        </authorList>
    </citation>
    <scope>NUCLEOTIDE SEQUENCE [LARGE SCALE GENOMIC DNA]</scope>
    <source>
        <strain evidence="1 2">TTM-7</strain>
    </source>
</reference>
<dbReference type="RefSeq" id="WP_164972681.1">
    <property type="nucleotide sequence ID" value="NZ_SDHW01000002.1"/>
</dbReference>
<evidence type="ECO:0000313" key="2">
    <source>
        <dbReference type="Proteomes" id="UP000290204"/>
    </source>
</evidence>
<accession>A0A4V1M7M2</accession>
<sequence length="115" mass="13175">MSTFLLKIIRIEDSVINDTLILPFKDETDELPSDDFELYELLHNKPTGSLSSDVIDSMKRNYVGKRFRIAAYETGEFAGLPDGYEEYQDTKAGQDFHFRNYLTVIGIIKKNNASD</sequence>
<name>A0A4V1M7M2_9BACT</name>
<keyword evidence="2" id="KW-1185">Reference proteome</keyword>
<dbReference type="Proteomes" id="UP000290204">
    <property type="component" value="Unassembled WGS sequence"/>
</dbReference>
<dbReference type="AlphaFoldDB" id="A0A4V1M7M2"/>
<protein>
    <submittedName>
        <fullName evidence="1">Uncharacterized protein</fullName>
    </submittedName>
</protein>
<proteinExistence type="predicted"/>
<evidence type="ECO:0000313" key="1">
    <source>
        <dbReference type="EMBL" id="RXK60565.1"/>
    </source>
</evidence>